<feature type="transmembrane region" description="Helical" evidence="1">
    <location>
        <begin position="342"/>
        <end position="365"/>
    </location>
</feature>
<gene>
    <name evidence="2" type="ORF">GCM10007977_050850</name>
</gene>
<dbReference type="PANTHER" id="PTHR23523:SF2">
    <property type="entry name" value="2-NITROIMIDAZOLE TRANSPORTER"/>
    <property type="match status" value="1"/>
</dbReference>
<protein>
    <submittedName>
        <fullName evidence="2">Cyanate transporter</fullName>
    </submittedName>
</protein>
<organism evidence="2 3">
    <name type="scientific">Dactylosporangium sucinum</name>
    <dbReference type="NCBI Taxonomy" id="1424081"/>
    <lineage>
        <taxon>Bacteria</taxon>
        <taxon>Bacillati</taxon>
        <taxon>Actinomycetota</taxon>
        <taxon>Actinomycetes</taxon>
        <taxon>Micromonosporales</taxon>
        <taxon>Micromonosporaceae</taxon>
        <taxon>Dactylosporangium</taxon>
    </lineage>
</organism>
<dbReference type="RefSeq" id="WP_190252428.1">
    <property type="nucleotide sequence ID" value="NZ_BMPI01000025.1"/>
</dbReference>
<dbReference type="Pfam" id="PF07690">
    <property type="entry name" value="MFS_1"/>
    <property type="match status" value="1"/>
</dbReference>
<accession>A0A917WZD3</accession>
<dbReference type="SUPFAM" id="SSF103473">
    <property type="entry name" value="MFS general substrate transporter"/>
    <property type="match status" value="1"/>
</dbReference>
<feature type="transmembrane region" description="Helical" evidence="1">
    <location>
        <begin position="108"/>
        <end position="130"/>
    </location>
</feature>
<reference evidence="2" key="2">
    <citation type="submission" date="2020-09" db="EMBL/GenBank/DDBJ databases">
        <authorList>
            <person name="Sun Q."/>
            <person name="Ohkuma M."/>
        </authorList>
    </citation>
    <scope>NUCLEOTIDE SEQUENCE</scope>
    <source>
        <strain evidence="2">JCM 19831</strain>
    </source>
</reference>
<feature type="transmembrane region" description="Helical" evidence="1">
    <location>
        <begin position="285"/>
        <end position="303"/>
    </location>
</feature>
<feature type="transmembrane region" description="Helical" evidence="1">
    <location>
        <begin position="309"/>
        <end position="330"/>
    </location>
</feature>
<dbReference type="PANTHER" id="PTHR23523">
    <property type="match status" value="1"/>
</dbReference>
<feature type="transmembrane region" description="Helical" evidence="1">
    <location>
        <begin position="255"/>
        <end position="273"/>
    </location>
</feature>
<dbReference type="EMBL" id="BMPI01000025">
    <property type="protein sequence ID" value="GGM43137.1"/>
    <property type="molecule type" value="Genomic_DNA"/>
</dbReference>
<sequence>MITSVSPVGVPSRQRAGLLVVGILLIATNLRAALTSVGPVLDDVRADLGLTATAAGVLTALPLLAFAGFSPVAPLVARRLGLERTVGLGLAVLAAGIVLRSLPVVGAIWAGTVAIGAAIAFFNVLLPSLVKRDFPDRVAQLSGSYSATQSIVAAIASGVAVPIAGQSPAGWRIALGCWVGLTVIAAACWLPQLGTRRPGRGGDGGAEVATQRSPWRSALGWQITLFMGLQSLVFYVMIAWLPTIEQDHGVAPATAGWHLFVYLISAVVANLAAPHVMRRLPDQRLVGLLCAVLILLGVGGLLWAPGAPVLWLVCAGFGAGTSLVLCLSLFSLRAVDHRQAAALSGMAQSIGYLLAACGPVLIGALRDVSGAWTLPLSVLCALIAVMGVFAFLSGRPRVVG</sequence>
<dbReference type="Proteomes" id="UP000642070">
    <property type="component" value="Unassembled WGS sequence"/>
</dbReference>
<proteinExistence type="predicted"/>
<feature type="transmembrane region" description="Helical" evidence="1">
    <location>
        <begin position="48"/>
        <end position="73"/>
    </location>
</feature>
<keyword evidence="1" id="KW-0812">Transmembrane</keyword>
<dbReference type="AlphaFoldDB" id="A0A917WZD3"/>
<feature type="transmembrane region" description="Helical" evidence="1">
    <location>
        <begin position="85"/>
        <end position="102"/>
    </location>
</feature>
<evidence type="ECO:0000313" key="2">
    <source>
        <dbReference type="EMBL" id="GGM43137.1"/>
    </source>
</evidence>
<evidence type="ECO:0000256" key="1">
    <source>
        <dbReference type="SAM" id="Phobius"/>
    </source>
</evidence>
<feature type="transmembrane region" description="Helical" evidence="1">
    <location>
        <begin position="142"/>
        <end position="163"/>
    </location>
</feature>
<dbReference type="InterPro" id="IPR011701">
    <property type="entry name" value="MFS"/>
</dbReference>
<dbReference type="InterPro" id="IPR036259">
    <property type="entry name" value="MFS_trans_sf"/>
</dbReference>
<name>A0A917WZD3_9ACTN</name>
<dbReference type="Gene3D" id="1.20.1250.20">
    <property type="entry name" value="MFS general substrate transporter like domains"/>
    <property type="match status" value="2"/>
</dbReference>
<feature type="transmembrane region" description="Helical" evidence="1">
    <location>
        <begin position="219"/>
        <end position="243"/>
    </location>
</feature>
<evidence type="ECO:0000313" key="3">
    <source>
        <dbReference type="Proteomes" id="UP000642070"/>
    </source>
</evidence>
<reference evidence="2" key="1">
    <citation type="journal article" date="2014" name="Int. J. Syst. Evol. Microbiol.">
        <title>Complete genome sequence of Corynebacterium casei LMG S-19264T (=DSM 44701T), isolated from a smear-ripened cheese.</title>
        <authorList>
            <consortium name="US DOE Joint Genome Institute (JGI-PGF)"/>
            <person name="Walter F."/>
            <person name="Albersmeier A."/>
            <person name="Kalinowski J."/>
            <person name="Ruckert C."/>
        </authorList>
    </citation>
    <scope>NUCLEOTIDE SEQUENCE</scope>
    <source>
        <strain evidence="2">JCM 19831</strain>
    </source>
</reference>
<feature type="transmembrane region" description="Helical" evidence="1">
    <location>
        <begin position="169"/>
        <end position="190"/>
    </location>
</feature>
<comment type="caution">
    <text evidence="2">The sequence shown here is derived from an EMBL/GenBank/DDBJ whole genome shotgun (WGS) entry which is preliminary data.</text>
</comment>
<feature type="transmembrane region" description="Helical" evidence="1">
    <location>
        <begin position="371"/>
        <end position="392"/>
    </location>
</feature>
<dbReference type="GO" id="GO:0022857">
    <property type="term" value="F:transmembrane transporter activity"/>
    <property type="evidence" value="ECO:0007669"/>
    <property type="project" value="InterPro"/>
</dbReference>
<keyword evidence="1" id="KW-0472">Membrane</keyword>
<dbReference type="InterPro" id="IPR052524">
    <property type="entry name" value="MFS_Cyanate_Porter"/>
</dbReference>
<keyword evidence="3" id="KW-1185">Reference proteome</keyword>
<keyword evidence="1" id="KW-1133">Transmembrane helix</keyword>